<evidence type="ECO:0000313" key="4">
    <source>
        <dbReference type="Proteomes" id="UP000054321"/>
    </source>
</evidence>
<keyword evidence="4" id="KW-1185">Reference proteome</keyword>
<sequence>MSLKSDYVPAPHDDSSSDDGIQYAKSRQYYRGGMRKRDLAFLVIPAVISVGTTIGLLILANKVYGGDHAYGSVKNFRPGHEYHGYHGSHDVAVIEKPGVKYCGRTAEEARKLGCIFDTISFSWLVPECYDQELVEEFDKLDVKFPFFYDPEGKSEAPWSEVVKGERAMYVPWSHHLWHCGFLWRKMHRALMTGVPVDSYIGNYTHTEHCTNIMVEENRQHAMEDVNTIMALKFPYCGMGEQQWVGGTNFTRM</sequence>
<proteinExistence type="predicted"/>
<feature type="region of interest" description="Disordered" evidence="1">
    <location>
        <begin position="1"/>
        <end position="20"/>
    </location>
</feature>
<keyword evidence="2" id="KW-0472">Membrane</keyword>
<dbReference type="EMBL" id="KN832883">
    <property type="protein sequence ID" value="KIM96665.1"/>
    <property type="molecule type" value="Genomic_DNA"/>
</dbReference>
<name>A0A0C3GKK7_OIDMZ</name>
<evidence type="ECO:0000256" key="2">
    <source>
        <dbReference type="SAM" id="Phobius"/>
    </source>
</evidence>
<keyword evidence="2" id="KW-1133">Transmembrane helix</keyword>
<dbReference type="HOGENOM" id="CLU_066042_4_0_1"/>
<dbReference type="PANTHER" id="PTHR35896">
    <property type="entry name" value="IG-LIKE DOMAIN-CONTAINING PROTEIN"/>
    <property type="match status" value="1"/>
</dbReference>
<feature type="transmembrane region" description="Helical" evidence="2">
    <location>
        <begin position="39"/>
        <end position="60"/>
    </location>
</feature>
<gene>
    <name evidence="3" type="ORF">OIDMADRAFT_58240</name>
</gene>
<evidence type="ECO:0000313" key="3">
    <source>
        <dbReference type="EMBL" id="KIM96665.1"/>
    </source>
</evidence>
<dbReference type="InParanoid" id="A0A0C3GKK7"/>
<evidence type="ECO:0000256" key="1">
    <source>
        <dbReference type="SAM" id="MobiDB-lite"/>
    </source>
</evidence>
<accession>A0A0C3GKK7</accession>
<reference evidence="3 4" key="1">
    <citation type="submission" date="2014-04" db="EMBL/GenBank/DDBJ databases">
        <authorList>
            <consortium name="DOE Joint Genome Institute"/>
            <person name="Kuo A."/>
            <person name="Martino E."/>
            <person name="Perotto S."/>
            <person name="Kohler A."/>
            <person name="Nagy L.G."/>
            <person name="Floudas D."/>
            <person name="Copeland A."/>
            <person name="Barry K.W."/>
            <person name="Cichocki N."/>
            <person name="Veneault-Fourrey C."/>
            <person name="LaButti K."/>
            <person name="Lindquist E.A."/>
            <person name="Lipzen A."/>
            <person name="Lundell T."/>
            <person name="Morin E."/>
            <person name="Murat C."/>
            <person name="Sun H."/>
            <person name="Tunlid A."/>
            <person name="Henrissat B."/>
            <person name="Grigoriev I.V."/>
            <person name="Hibbett D.S."/>
            <person name="Martin F."/>
            <person name="Nordberg H.P."/>
            <person name="Cantor M.N."/>
            <person name="Hua S.X."/>
        </authorList>
    </citation>
    <scope>NUCLEOTIDE SEQUENCE [LARGE SCALE GENOMIC DNA]</scope>
    <source>
        <strain evidence="3 4">Zn</strain>
    </source>
</reference>
<dbReference type="Proteomes" id="UP000054321">
    <property type="component" value="Unassembled WGS sequence"/>
</dbReference>
<keyword evidence="2" id="KW-0812">Transmembrane</keyword>
<organism evidence="3 4">
    <name type="scientific">Oidiodendron maius (strain Zn)</name>
    <dbReference type="NCBI Taxonomy" id="913774"/>
    <lineage>
        <taxon>Eukaryota</taxon>
        <taxon>Fungi</taxon>
        <taxon>Dikarya</taxon>
        <taxon>Ascomycota</taxon>
        <taxon>Pezizomycotina</taxon>
        <taxon>Leotiomycetes</taxon>
        <taxon>Leotiomycetes incertae sedis</taxon>
        <taxon>Myxotrichaceae</taxon>
        <taxon>Oidiodendron</taxon>
    </lineage>
</organism>
<dbReference type="PANTHER" id="PTHR35896:SF3">
    <property type="entry name" value="MAJOR FACILITATOR SUPERFAMILY TRANSPORTER"/>
    <property type="match status" value="1"/>
</dbReference>
<dbReference type="OrthoDB" id="3501153at2759"/>
<protein>
    <submittedName>
        <fullName evidence="3">Uncharacterized protein</fullName>
    </submittedName>
</protein>
<dbReference type="AlphaFoldDB" id="A0A0C3GKK7"/>
<dbReference type="InterPro" id="IPR053008">
    <property type="entry name" value="Phomopsin_biosynth_assoc"/>
</dbReference>
<reference evidence="4" key="2">
    <citation type="submission" date="2015-01" db="EMBL/GenBank/DDBJ databases">
        <title>Evolutionary Origins and Diversification of the Mycorrhizal Mutualists.</title>
        <authorList>
            <consortium name="DOE Joint Genome Institute"/>
            <consortium name="Mycorrhizal Genomics Consortium"/>
            <person name="Kohler A."/>
            <person name="Kuo A."/>
            <person name="Nagy L.G."/>
            <person name="Floudas D."/>
            <person name="Copeland A."/>
            <person name="Barry K.W."/>
            <person name="Cichocki N."/>
            <person name="Veneault-Fourrey C."/>
            <person name="LaButti K."/>
            <person name="Lindquist E.A."/>
            <person name="Lipzen A."/>
            <person name="Lundell T."/>
            <person name="Morin E."/>
            <person name="Murat C."/>
            <person name="Riley R."/>
            <person name="Ohm R."/>
            <person name="Sun H."/>
            <person name="Tunlid A."/>
            <person name="Henrissat B."/>
            <person name="Grigoriev I.V."/>
            <person name="Hibbett D.S."/>
            <person name="Martin F."/>
        </authorList>
    </citation>
    <scope>NUCLEOTIDE SEQUENCE [LARGE SCALE GENOMIC DNA]</scope>
    <source>
        <strain evidence="4">Zn</strain>
    </source>
</reference>